<feature type="domain" description="Glycosyltransferase subfamily 4-like N-terminal" evidence="3">
    <location>
        <begin position="15"/>
        <end position="170"/>
    </location>
</feature>
<reference evidence="4 5" key="1">
    <citation type="submission" date="2019-01" db="EMBL/GenBank/DDBJ databases">
        <title>Draft genome sequence of Dictyobacter sp. Uno17.</title>
        <authorList>
            <person name="Wang C.M."/>
            <person name="Zheng Y."/>
            <person name="Sakai Y."/>
            <person name="Abe K."/>
            <person name="Yokota A."/>
            <person name="Yabe S."/>
        </authorList>
    </citation>
    <scope>NUCLEOTIDE SEQUENCE [LARGE SCALE GENOMIC DNA]</scope>
    <source>
        <strain evidence="4 5">Uno17</strain>
    </source>
</reference>
<dbReference type="SUPFAM" id="SSF53756">
    <property type="entry name" value="UDP-Glycosyltransferase/glycogen phosphorylase"/>
    <property type="match status" value="1"/>
</dbReference>
<dbReference type="PANTHER" id="PTHR46401">
    <property type="entry name" value="GLYCOSYLTRANSFERASE WBBK-RELATED"/>
    <property type="match status" value="1"/>
</dbReference>
<protein>
    <submittedName>
        <fullName evidence="4">Glycosyl transferase family 1</fullName>
    </submittedName>
</protein>
<dbReference type="CDD" id="cd03809">
    <property type="entry name" value="GT4_MtfB-like"/>
    <property type="match status" value="1"/>
</dbReference>
<organism evidence="4 5">
    <name type="scientific">Dictyobacter arantiisoli</name>
    <dbReference type="NCBI Taxonomy" id="2014874"/>
    <lineage>
        <taxon>Bacteria</taxon>
        <taxon>Bacillati</taxon>
        <taxon>Chloroflexota</taxon>
        <taxon>Ktedonobacteria</taxon>
        <taxon>Ktedonobacterales</taxon>
        <taxon>Dictyobacteraceae</taxon>
        <taxon>Dictyobacter</taxon>
    </lineage>
</organism>
<dbReference type="AlphaFoldDB" id="A0A5A5T6M8"/>
<keyword evidence="5" id="KW-1185">Reference proteome</keyword>
<evidence type="ECO:0000259" key="2">
    <source>
        <dbReference type="Pfam" id="PF00534"/>
    </source>
</evidence>
<evidence type="ECO:0000313" key="5">
    <source>
        <dbReference type="Proteomes" id="UP000322530"/>
    </source>
</evidence>
<evidence type="ECO:0000313" key="4">
    <source>
        <dbReference type="EMBL" id="GCF06885.1"/>
    </source>
</evidence>
<dbReference type="Pfam" id="PF13439">
    <property type="entry name" value="Glyco_transf_4"/>
    <property type="match status" value="1"/>
</dbReference>
<dbReference type="RefSeq" id="WP_149399923.1">
    <property type="nucleotide sequence ID" value="NZ_BIXY01000004.1"/>
</dbReference>
<dbReference type="InterPro" id="IPR001296">
    <property type="entry name" value="Glyco_trans_1"/>
</dbReference>
<dbReference type="OrthoDB" id="9797829at2"/>
<dbReference type="GO" id="GO:0016757">
    <property type="term" value="F:glycosyltransferase activity"/>
    <property type="evidence" value="ECO:0007669"/>
    <property type="project" value="InterPro"/>
</dbReference>
<comment type="caution">
    <text evidence="4">The sequence shown here is derived from an EMBL/GenBank/DDBJ whole genome shotgun (WGS) entry which is preliminary data.</text>
</comment>
<name>A0A5A5T6M8_9CHLR</name>
<dbReference type="Proteomes" id="UP000322530">
    <property type="component" value="Unassembled WGS sequence"/>
</dbReference>
<accession>A0A5A5T6M8</accession>
<evidence type="ECO:0000256" key="1">
    <source>
        <dbReference type="ARBA" id="ARBA00022679"/>
    </source>
</evidence>
<dbReference type="PANTHER" id="PTHR46401:SF2">
    <property type="entry name" value="GLYCOSYLTRANSFERASE WBBK-RELATED"/>
    <property type="match status" value="1"/>
</dbReference>
<dbReference type="GO" id="GO:0009103">
    <property type="term" value="P:lipopolysaccharide biosynthetic process"/>
    <property type="evidence" value="ECO:0007669"/>
    <property type="project" value="TreeGrafter"/>
</dbReference>
<keyword evidence="1 4" id="KW-0808">Transferase</keyword>
<gene>
    <name evidence="4" type="ORF">KDI_04490</name>
</gene>
<dbReference type="Gene3D" id="3.40.50.2000">
    <property type="entry name" value="Glycogen Phosphorylase B"/>
    <property type="match status" value="2"/>
</dbReference>
<dbReference type="EMBL" id="BIXY01000004">
    <property type="protein sequence ID" value="GCF06885.1"/>
    <property type="molecule type" value="Genomic_DNA"/>
</dbReference>
<dbReference type="Pfam" id="PF00534">
    <property type="entry name" value="Glycos_transf_1"/>
    <property type="match status" value="1"/>
</dbReference>
<sequence length="383" mass="42850">MRIAIDVVAAEYEPGGMLLAARTLLQGLARIDQSNEYIVLTVRPEDYQDLLAFPQMHVQAVRLPSRRGILIQHQLFMPAILKKVKPDMLHTPAFATPLSWRGPLVNTIHDLAFLKVPEQSSWYPRYYHMYVQRAAARRAQRVIAISEQTCEELTTYWSIPTARIRLIHHALRPSLTENPIMKTDIQAMQARYGQRYLLHVGRIMPRKNVERLLEAFHLLAGRLPDLHLVLTGGVGYGSERALQLIETSLYYKRIHLAGWVADEKMGALYAGASALIFPSKHEGQGMPSLEAMACGTPVVASYEAASSEIAGDAVLHADCTNTQSLADAILLILSDHTLRQRLIHLGCQRAQLFHYETCARATVQVYEEAWAEAHSSLSQGATA</sequence>
<feature type="domain" description="Glycosyl transferase family 1" evidence="2">
    <location>
        <begin position="189"/>
        <end position="343"/>
    </location>
</feature>
<proteinExistence type="predicted"/>
<dbReference type="InterPro" id="IPR028098">
    <property type="entry name" value="Glyco_trans_4-like_N"/>
</dbReference>
<evidence type="ECO:0000259" key="3">
    <source>
        <dbReference type="Pfam" id="PF13439"/>
    </source>
</evidence>